<feature type="binding site" evidence="1">
    <location>
        <position position="49"/>
    </location>
    <ligand>
        <name>Mg(2+)</name>
        <dbReference type="ChEBI" id="CHEBI:18420"/>
        <label>1</label>
    </ligand>
</feature>
<feature type="binding site" evidence="1">
    <location>
        <position position="109"/>
    </location>
    <ligand>
        <name>ATP</name>
        <dbReference type="ChEBI" id="CHEBI:30616"/>
    </ligand>
</feature>
<feature type="binding site" evidence="1">
    <location>
        <begin position="126"/>
        <end position="127"/>
    </location>
    <ligand>
        <name>ATP</name>
        <dbReference type="ChEBI" id="CHEBI:30616"/>
    </ligand>
</feature>
<evidence type="ECO:0000313" key="5">
    <source>
        <dbReference type="Proteomes" id="UP000593802"/>
    </source>
</evidence>
<dbReference type="GO" id="GO:0009030">
    <property type="term" value="F:thiamine-phosphate kinase activity"/>
    <property type="evidence" value="ECO:0007669"/>
    <property type="project" value="UniProtKB-UniRule"/>
</dbReference>
<dbReference type="EC" id="2.7.4.16" evidence="1"/>
<keyword evidence="1" id="KW-0784">Thiamine biosynthesis</keyword>
<evidence type="ECO:0000259" key="3">
    <source>
        <dbReference type="Pfam" id="PF02769"/>
    </source>
</evidence>
<dbReference type="InterPro" id="IPR036921">
    <property type="entry name" value="PurM-like_N_sf"/>
</dbReference>
<feature type="binding site" evidence="1">
    <location>
        <position position="222"/>
    </location>
    <ligand>
        <name>Mg(2+)</name>
        <dbReference type="ChEBI" id="CHEBI:18420"/>
        <label>3</label>
    </ligand>
</feature>
<feature type="domain" description="PurM-like N-terminal" evidence="2">
    <location>
        <begin position="31"/>
        <end position="144"/>
    </location>
</feature>
<dbReference type="InterPro" id="IPR006283">
    <property type="entry name" value="ThiL-like"/>
</dbReference>
<feature type="binding site" evidence="1">
    <location>
        <position position="57"/>
    </location>
    <ligand>
        <name>substrate</name>
    </ligand>
</feature>
<dbReference type="GO" id="GO:0009229">
    <property type="term" value="P:thiamine diphosphate biosynthetic process"/>
    <property type="evidence" value="ECO:0007669"/>
    <property type="project" value="UniProtKB-UniRule"/>
</dbReference>
<feature type="binding site" evidence="1">
    <location>
        <position position="225"/>
    </location>
    <ligand>
        <name>Mg(2+)</name>
        <dbReference type="ChEBI" id="CHEBI:18420"/>
        <label>5</label>
    </ligand>
</feature>
<dbReference type="GO" id="GO:0009228">
    <property type="term" value="P:thiamine biosynthetic process"/>
    <property type="evidence" value="ECO:0007669"/>
    <property type="project" value="UniProtKB-KW"/>
</dbReference>
<feature type="binding site" evidence="1">
    <location>
        <position position="331"/>
    </location>
    <ligand>
        <name>substrate</name>
    </ligand>
</feature>
<protein>
    <recommendedName>
        <fullName evidence="1">Thiamine-monophosphate kinase</fullName>
        <shortName evidence="1">TMP kinase</shortName>
        <shortName evidence="1">Thiamine-phosphate kinase</shortName>
        <ecNumber evidence="1">2.7.4.16</ecNumber>
    </recommendedName>
</protein>
<dbReference type="Gene3D" id="3.30.1330.10">
    <property type="entry name" value="PurM-like, N-terminal domain"/>
    <property type="match status" value="1"/>
</dbReference>
<keyword evidence="5" id="KW-1185">Reference proteome</keyword>
<feature type="binding site" evidence="1">
    <location>
        <position position="224"/>
    </location>
    <ligand>
        <name>ATP</name>
        <dbReference type="ChEBI" id="CHEBI:30616"/>
    </ligand>
</feature>
<dbReference type="InterPro" id="IPR016188">
    <property type="entry name" value="PurM-like_N"/>
</dbReference>
<organism evidence="4 5">
    <name type="scientific">Effusibacillus dendaii</name>
    <dbReference type="NCBI Taxonomy" id="2743772"/>
    <lineage>
        <taxon>Bacteria</taxon>
        <taxon>Bacillati</taxon>
        <taxon>Bacillota</taxon>
        <taxon>Bacilli</taxon>
        <taxon>Bacillales</taxon>
        <taxon>Alicyclobacillaceae</taxon>
        <taxon>Effusibacillus</taxon>
    </lineage>
</organism>
<feature type="binding site" evidence="1">
    <location>
        <position position="79"/>
    </location>
    <ligand>
        <name>Mg(2+)</name>
        <dbReference type="ChEBI" id="CHEBI:18420"/>
        <label>4</label>
    </ligand>
</feature>
<dbReference type="NCBIfam" id="TIGR01379">
    <property type="entry name" value="thiL"/>
    <property type="match status" value="1"/>
</dbReference>
<dbReference type="PANTHER" id="PTHR30270">
    <property type="entry name" value="THIAMINE-MONOPHOSPHATE KINASE"/>
    <property type="match status" value="1"/>
</dbReference>
<feature type="binding site" evidence="1">
    <location>
        <position position="48"/>
    </location>
    <ligand>
        <name>Mg(2+)</name>
        <dbReference type="ChEBI" id="CHEBI:18420"/>
        <label>4</label>
    </ligand>
</feature>
<dbReference type="InterPro" id="IPR010918">
    <property type="entry name" value="PurM-like_C_dom"/>
</dbReference>
<dbReference type="CDD" id="cd02194">
    <property type="entry name" value="ThiL"/>
    <property type="match status" value="1"/>
</dbReference>
<keyword evidence="1" id="KW-0067">ATP-binding</keyword>
<feature type="binding site" evidence="1">
    <location>
        <position position="275"/>
    </location>
    <ligand>
        <name>substrate</name>
    </ligand>
</feature>
<dbReference type="SUPFAM" id="SSF55326">
    <property type="entry name" value="PurM N-terminal domain-like"/>
    <property type="match status" value="1"/>
</dbReference>
<sequence length="336" mass="35809">MKLQDVGEFGLIELLRAKLQPVDQSVVVGIGDDAAVLSYDAAMNVLLTTDMLVEGIHFREDTIDFQSLGWKSMAASISDIAAMGGIPKHAVISLAIPPSYEILKLEQLYEGIAEIGRLHHTCIIGGDITKTNGPLVISVTLTGQTEQGQALLRSGAQVGDLVFVTNCIGGSAAGLACLQSDRRTLLTPDQQIKLLHFHQRPQPQVQAGRILAGSGFCSSCNDISDGLASELHEIASASGVSIRIEESRLPIDSSVRNFARIDGSDPVNWALYGGEDYQLTGTINPLGYASVLTEFQLHGLEMSIVGRVVQGTGVLLERLSGETIPLAASGYNHFTT</sequence>
<name>A0A7I8DAH9_9BACL</name>
<keyword evidence="1" id="KW-0808">Transferase</keyword>
<comment type="pathway">
    <text evidence="1">Cofactor biosynthesis; thiamine diphosphate biosynthesis; thiamine diphosphate from thiamine phosphate: step 1/1.</text>
</comment>
<feature type="binding site" evidence="1">
    <location>
        <position position="50"/>
    </location>
    <ligand>
        <name>Mg(2+)</name>
        <dbReference type="ChEBI" id="CHEBI:18420"/>
        <label>2</label>
    </ligand>
</feature>
<feature type="domain" description="PurM-like C-terminal" evidence="3">
    <location>
        <begin position="157"/>
        <end position="312"/>
    </location>
</feature>
<dbReference type="Pfam" id="PF00586">
    <property type="entry name" value="AIRS"/>
    <property type="match status" value="1"/>
</dbReference>
<feature type="binding site" evidence="1">
    <location>
        <position position="79"/>
    </location>
    <ligand>
        <name>Mg(2+)</name>
        <dbReference type="ChEBI" id="CHEBI:18420"/>
        <label>2</label>
    </ligand>
</feature>
<gene>
    <name evidence="1 4" type="primary">thiL</name>
    <name evidence="4" type="ORF">skT53_21780</name>
</gene>
<evidence type="ECO:0000256" key="1">
    <source>
        <dbReference type="HAMAP-Rule" id="MF_02128"/>
    </source>
</evidence>
<dbReference type="Pfam" id="PF02769">
    <property type="entry name" value="AIRS_C"/>
    <property type="match status" value="1"/>
</dbReference>
<reference evidence="4 5" key="1">
    <citation type="submission" date="2020-08" db="EMBL/GenBank/DDBJ databases">
        <title>Complete Genome Sequence of Effusibacillus dendaii Strain skT53, Isolated from Farmland soil.</title>
        <authorList>
            <person name="Konishi T."/>
            <person name="Kawasaki H."/>
        </authorList>
    </citation>
    <scope>NUCLEOTIDE SEQUENCE [LARGE SCALE GENOMIC DNA]</scope>
    <source>
        <strain evidence="5">skT53</strain>
    </source>
</reference>
<dbReference type="Gene3D" id="3.90.650.10">
    <property type="entry name" value="PurM-like C-terminal domain"/>
    <property type="match status" value="1"/>
</dbReference>
<feature type="binding site" evidence="1">
    <location>
        <position position="50"/>
    </location>
    <ligand>
        <name>Mg(2+)</name>
        <dbReference type="ChEBI" id="CHEBI:18420"/>
        <label>1</label>
    </ligand>
</feature>
<dbReference type="RefSeq" id="WP_200756927.1">
    <property type="nucleotide sequence ID" value="NZ_AP023366.1"/>
</dbReference>
<keyword evidence="1" id="KW-0460">Magnesium</keyword>
<dbReference type="Proteomes" id="UP000593802">
    <property type="component" value="Chromosome"/>
</dbReference>
<evidence type="ECO:0000313" key="4">
    <source>
        <dbReference type="EMBL" id="BCJ87193.1"/>
    </source>
</evidence>
<keyword evidence="1 4" id="KW-0418">Kinase</keyword>
<dbReference type="GO" id="GO:0000287">
    <property type="term" value="F:magnesium ion binding"/>
    <property type="evidence" value="ECO:0007669"/>
    <property type="project" value="UniProtKB-UniRule"/>
</dbReference>
<evidence type="ECO:0000259" key="2">
    <source>
        <dbReference type="Pfam" id="PF00586"/>
    </source>
</evidence>
<feature type="binding site" evidence="1">
    <location>
        <position position="33"/>
    </location>
    <ligand>
        <name>Mg(2+)</name>
        <dbReference type="ChEBI" id="CHEBI:18420"/>
        <label>4</label>
    </ligand>
</feature>
<dbReference type="SUPFAM" id="SSF56042">
    <property type="entry name" value="PurM C-terminal domain-like"/>
    <property type="match status" value="1"/>
</dbReference>
<comment type="function">
    <text evidence="1">Catalyzes the ATP-dependent phosphorylation of thiamine-monophosphate (TMP) to form thiamine-pyrophosphate (TPP), the active form of vitamin B1.</text>
</comment>
<comment type="catalytic activity">
    <reaction evidence="1">
        <text>thiamine phosphate + ATP = thiamine diphosphate + ADP</text>
        <dbReference type="Rhea" id="RHEA:15913"/>
        <dbReference type="ChEBI" id="CHEBI:30616"/>
        <dbReference type="ChEBI" id="CHEBI:37575"/>
        <dbReference type="ChEBI" id="CHEBI:58937"/>
        <dbReference type="ChEBI" id="CHEBI:456216"/>
        <dbReference type="EC" id="2.7.4.16"/>
    </reaction>
</comment>
<accession>A0A7I8DAH9</accession>
<keyword evidence="1" id="KW-0479">Metal-binding</keyword>
<dbReference type="GO" id="GO:0005524">
    <property type="term" value="F:ATP binding"/>
    <property type="evidence" value="ECO:0007669"/>
    <property type="project" value="UniProtKB-UniRule"/>
</dbReference>
<dbReference type="UniPathway" id="UPA00060">
    <property type="reaction ID" value="UER00142"/>
</dbReference>
<comment type="similarity">
    <text evidence="1">Belongs to the thiamine-monophosphate kinase family.</text>
</comment>
<dbReference type="HAMAP" id="MF_02128">
    <property type="entry name" value="TMP_kinase"/>
    <property type="match status" value="1"/>
</dbReference>
<dbReference type="PIRSF" id="PIRSF005303">
    <property type="entry name" value="Thiam_monoph_kin"/>
    <property type="match status" value="1"/>
</dbReference>
<proteinExistence type="inferred from homology"/>
<dbReference type="PANTHER" id="PTHR30270:SF0">
    <property type="entry name" value="THIAMINE-MONOPHOSPHATE KINASE"/>
    <property type="match status" value="1"/>
</dbReference>
<feature type="binding site" evidence="1">
    <location>
        <position position="153"/>
    </location>
    <ligand>
        <name>ATP</name>
        <dbReference type="ChEBI" id="CHEBI:30616"/>
    </ligand>
</feature>
<keyword evidence="1" id="KW-0547">Nucleotide-binding</keyword>
<dbReference type="AlphaFoldDB" id="A0A7I8DAH9"/>
<feature type="binding site" evidence="1">
    <location>
        <position position="33"/>
    </location>
    <ligand>
        <name>Mg(2+)</name>
        <dbReference type="ChEBI" id="CHEBI:18420"/>
        <label>3</label>
    </ligand>
</feature>
<dbReference type="InterPro" id="IPR036676">
    <property type="entry name" value="PurM-like_C_sf"/>
</dbReference>
<dbReference type="EMBL" id="AP023366">
    <property type="protein sequence ID" value="BCJ87193.1"/>
    <property type="molecule type" value="Genomic_DNA"/>
</dbReference>
<feature type="binding site" evidence="1">
    <location>
        <position position="127"/>
    </location>
    <ligand>
        <name>Mg(2+)</name>
        <dbReference type="ChEBI" id="CHEBI:18420"/>
        <label>1</label>
    </ligand>
</feature>
<dbReference type="KEGG" id="eff:skT53_21780"/>
<comment type="miscellaneous">
    <text evidence="1">Reaction mechanism of ThiL seems to utilize a direct, inline transfer of the gamma-phosphate of ATP to TMP rather than a phosphorylated enzyme intermediate.</text>
</comment>
<feature type="binding site" evidence="1">
    <location>
        <position position="79"/>
    </location>
    <ligand>
        <name>Mg(2+)</name>
        <dbReference type="ChEBI" id="CHEBI:18420"/>
        <label>3</label>
    </ligand>
</feature>